<comment type="similarity">
    <text evidence="2">Belongs to the enoyl-CoA hydratase/isomerase family.</text>
</comment>
<dbReference type="Gene3D" id="3.90.226.10">
    <property type="entry name" value="2-enoyl-CoA Hydratase, Chain A, domain 1"/>
    <property type="match status" value="1"/>
</dbReference>
<dbReference type="RefSeq" id="WP_242766859.1">
    <property type="nucleotide sequence ID" value="NZ_JALDAY010000006.1"/>
</dbReference>
<evidence type="ECO:0000256" key="5">
    <source>
        <dbReference type="SAM" id="MobiDB-lite"/>
    </source>
</evidence>
<organism evidence="6 7">
    <name type="scientific">Streptomyces cylindrosporus</name>
    <dbReference type="NCBI Taxonomy" id="2927583"/>
    <lineage>
        <taxon>Bacteria</taxon>
        <taxon>Bacillati</taxon>
        <taxon>Actinomycetota</taxon>
        <taxon>Actinomycetes</taxon>
        <taxon>Kitasatosporales</taxon>
        <taxon>Streptomycetaceae</taxon>
        <taxon>Streptomyces</taxon>
    </lineage>
</organism>
<name>A0ABS9YAG4_9ACTN</name>
<proteinExistence type="inferred from homology"/>
<gene>
    <name evidence="6" type="ORF">MQP27_21205</name>
</gene>
<dbReference type="InterPro" id="IPR014748">
    <property type="entry name" value="Enoyl-CoA_hydra_C"/>
</dbReference>
<evidence type="ECO:0000313" key="7">
    <source>
        <dbReference type="Proteomes" id="UP001165269"/>
    </source>
</evidence>
<keyword evidence="7" id="KW-1185">Reference proteome</keyword>
<dbReference type="InterPro" id="IPR051053">
    <property type="entry name" value="ECH/Chromodomain_protein"/>
</dbReference>
<evidence type="ECO:0000256" key="3">
    <source>
        <dbReference type="ARBA" id="ARBA00023140"/>
    </source>
</evidence>
<evidence type="ECO:0000256" key="2">
    <source>
        <dbReference type="ARBA" id="ARBA00005254"/>
    </source>
</evidence>
<dbReference type="PANTHER" id="PTHR43684">
    <property type="match status" value="1"/>
</dbReference>
<feature type="compositionally biased region" description="Pro residues" evidence="5">
    <location>
        <begin position="289"/>
        <end position="312"/>
    </location>
</feature>
<keyword evidence="3" id="KW-0576">Peroxisome</keyword>
<dbReference type="SUPFAM" id="SSF52096">
    <property type="entry name" value="ClpP/crotonase"/>
    <property type="match status" value="1"/>
</dbReference>
<comment type="caution">
    <text evidence="6">The sequence shown here is derived from an EMBL/GenBank/DDBJ whole genome shotgun (WGS) entry which is preliminary data.</text>
</comment>
<accession>A0ABS9YAG4</accession>
<keyword evidence="4" id="KW-0413">Isomerase</keyword>
<reference evidence="6" key="1">
    <citation type="submission" date="2022-03" db="EMBL/GenBank/DDBJ databases">
        <title>Streptomyces 7R015 and 7R016 isolated from Barleria lupulina in Thailand.</title>
        <authorList>
            <person name="Kanchanasin P."/>
            <person name="Phongsopitanun W."/>
            <person name="Tanasupawat S."/>
        </authorList>
    </citation>
    <scope>NUCLEOTIDE SEQUENCE</scope>
    <source>
        <strain evidence="6">7R015</strain>
    </source>
</reference>
<dbReference type="Gene3D" id="1.10.12.10">
    <property type="entry name" value="Lyase 2-enoyl-coa Hydratase, Chain A, domain 2"/>
    <property type="match status" value="1"/>
</dbReference>
<evidence type="ECO:0000256" key="1">
    <source>
        <dbReference type="ARBA" id="ARBA00004275"/>
    </source>
</evidence>
<protein>
    <submittedName>
        <fullName evidence="6">Enoyl-CoA hydratase-related protein</fullName>
    </submittedName>
</protein>
<evidence type="ECO:0000313" key="6">
    <source>
        <dbReference type="EMBL" id="MCI3273611.1"/>
    </source>
</evidence>
<dbReference type="InterPro" id="IPR001753">
    <property type="entry name" value="Enoyl-CoA_hydra/iso"/>
</dbReference>
<evidence type="ECO:0000256" key="4">
    <source>
        <dbReference type="ARBA" id="ARBA00023235"/>
    </source>
</evidence>
<dbReference type="CDD" id="cd06558">
    <property type="entry name" value="crotonase-like"/>
    <property type="match status" value="1"/>
</dbReference>
<sequence>MKADDVAMRVCVEVDGDGLARVEMCRGSGNAIDLAMARALLEAARECEKAGARAVLLTGRGRSFCVGGDLKEFAALPEERLTGHLAEVTDALHGALRILAGLDAPLVVAVQGAVAGAGVGLVAAADVGIAAPDAGFTAAYTAIGYTPDAGVSWSLPRLVGPQRAADLLLTNRPVTAAEALQMGLVSRVVEPERLLAEAVQTAGALARGATAAYGATRRLVRRALATGLDEHLDAEARELGAAAVSGEGREGVAAFLAGRRPDFTRRASVPLKTGPPGSASPESPHLEPPRPGPPGSAPPRPMRPGPTPRDGA</sequence>
<dbReference type="Proteomes" id="UP001165269">
    <property type="component" value="Unassembled WGS sequence"/>
</dbReference>
<dbReference type="EMBL" id="JALDAY010000006">
    <property type="protein sequence ID" value="MCI3273611.1"/>
    <property type="molecule type" value="Genomic_DNA"/>
</dbReference>
<dbReference type="Pfam" id="PF00378">
    <property type="entry name" value="ECH_1"/>
    <property type="match status" value="1"/>
</dbReference>
<comment type="subcellular location">
    <subcellularLocation>
        <location evidence="1">Peroxisome</location>
    </subcellularLocation>
</comment>
<feature type="region of interest" description="Disordered" evidence="5">
    <location>
        <begin position="263"/>
        <end position="312"/>
    </location>
</feature>
<dbReference type="PANTHER" id="PTHR43684:SF1">
    <property type="entry name" value="ENOYL-COA DELTA ISOMERASE 2"/>
    <property type="match status" value="1"/>
</dbReference>
<dbReference type="InterPro" id="IPR029045">
    <property type="entry name" value="ClpP/crotonase-like_dom_sf"/>
</dbReference>